<comment type="caution">
    <text evidence="12">The sequence shown here is derived from an EMBL/GenBank/DDBJ whole genome shotgun (WGS) entry which is preliminary data.</text>
</comment>
<evidence type="ECO:0000256" key="9">
    <source>
        <dbReference type="ARBA" id="ARBA00023970"/>
    </source>
</evidence>
<dbReference type="OrthoDB" id="10261782at2759"/>
<dbReference type="InterPro" id="IPR011268">
    <property type="entry name" value="Purine_phosphorylase"/>
</dbReference>
<comment type="catalytic activity">
    <reaction evidence="8">
        <text>2'-deoxyinosine + phosphate = 2-deoxy-alpha-D-ribose 1-phosphate + hypoxanthine</text>
        <dbReference type="Rhea" id="RHEA:27750"/>
        <dbReference type="ChEBI" id="CHEBI:17368"/>
        <dbReference type="ChEBI" id="CHEBI:28997"/>
        <dbReference type="ChEBI" id="CHEBI:43474"/>
        <dbReference type="ChEBI" id="CHEBI:57259"/>
        <dbReference type="EC" id="2.4.2.1"/>
    </reaction>
</comment>
<name>A0A821VHU8_9NEOP</name>
<accession>A0A821VHU8</accession>
<evidence type="ECO:0000256" key="5">
    <source>
        <dbReference type="ARBA" id="ARBA00022679"/>
    </source>
</evidence>
<feature type="domain" description="Nucleoside phosphorylase" evidence="11">
    <location>
        <begin position="2"/>
        <end position="69"/>
    </location>
</feature>
<evidence type="ECO:0000256" key="6">
    <source>
        <dbReference type="ARBA" id="ARBA00023918"/>
    </source>
</evidence>
<protein>
    <recommendedName>
        <fullName evidence="3">purine-nucleoside phosphorylase</fullName>
        <ecNumber evidence="3">2.4.2.1</ecNumber>
    </recommendedName>
    <alternativeName>
        <fullName evidence="10">Inosine-guanosine phosphorylase</fullName>
    </alternativeName>
</protein>
<evidence type="ECO:0000256" key="1">
    <source>
        <dbReference type="ARBA" id="ARBA00005058"/>
    </source>
</evidence>
<dbReference type="SUPFAM" id="SSF53167">
    <property type="entry name" value="Purine and uridine phosphorylases"/>
    <property type="match status" value="1"/>
</dbReference>
<dbReference type="Proteomes" id="UP000663880">
    <property type="component" value="Unassembled WGS sequence"/>
</dbReference>
<keyword evidence="13" id="KW-1185">Reference proteome</keyword>
<dbReference type="GO" id="GO:0005737">
    <property type="term" value="C:cytoplasm"/>
    <property type="evidence" value="ECO:0007669"/>
    <property type="project" value="TreeGrafter"/>
</dbReference>
<evidence type="ECO:0000256" key="7">
    <source>
        <dbReference type="ARBA" id="ARBA00023929"/>
    </source>
</evidence>
<keyword evidence="5" id="KW-0808">Transferase</keyword>
<dbReference type="PANTHER" id="PTHR11904">
    <property type="entry name" value="METHYLTHIOADENOSINE/PURINE NUCLEOSIDE PHOSPHORYLASE"/>
    <property type="match status" value="1"/>
</dbReference>
<evidence type="ECO:0000256" key="3">
    <source>
        <dbReference type="ARBA" id="ARBA00011886"/>
    </source>
</evidence>
<comment type="catalytic activity">
    <reaction evidence="7">
        <text>2'-deoxyguanosine + phosphate = 2-deoxy-alpha-D-ribose 1-phosphate + guanine</text>
        <dbReference type="Rhea" id="RHEA:27738"/>
        <dbReference type="ChEBI" id="CHEBI:16235"/>
        <dbReference type="ChEBI" id="CHEBI:17172"/>
        <dbReference type="ChEBI" id="CHEBI:43474"/>
        <dbReference type="ChEBI" id="CHEBI:57259"/>
        <dbReference type="EC" id="2.4.2.1"/>
    </reaction>
</comment>
<comment type="pathway">
    <text evidence="1">Purine metabolism; purine nucleoside salvage.</text>
</comment>
<dbReference type="EC" id="2.4.2.1" evidence="3"/>
<evidence type="ECO:0000256" key="8">
    <source>
        <dbReference type="ARBA" id="ARBA00023950"/>
    </source>
</evidence>
<gene>
    <name evidence="12" type="ORF">PMACD_LOCUS11907</name>
</gene>
<comment type="similarity">
    <text evidence="2">Belongs to the PNP/MTAP phosphorylase family.</text>
</comment>
<dbReference type="PANTHER" id="PTHR11904:SF9">
    <property type="entry name" value="PURINE NUCLEOSIDE PHOSPHORYLASE-RELATED"/>
    <property type="match status" value="1"/>
</dbReference>
<comment type="catalytic activity">
    <reaction evidence="6">
        <text>inosine + phosphate = alpha-D-ribose 1-phosphate + hypoxanthine</text>
        <dbReference type="Rhea" id="RHEA:27646"/>
        <dbReference type="ChEBI" id="CHEBI:17368"/>
        <dbReference type="ChEBI" id="CHEBI:17596"/>
        <dbReference type="ChEBI" id="CHEBI:43474"/>
        <dbReference type="ChEBI" id="CHEBI:57720"/>
        <dbReference type="EC" id="2.4.2.1"/>
    </reaction>
</comment>
<proteinExistence type="inferred from homology"/>
<evidence type="ECO:0000256" key="4">
    <source>
        <dbReference type="ARBA" id="ARBA00022676"/>
    </source>
</evidence>
<dbReference type="InterPro" id="IPR000845">
    <property type="entry name" value="Nucleoside_phosphorylase_d"/>
</dbReference>
<evidence type="ECO:0000259" key="11">
    <source>
        <dbReference type="Pfam" id="PF01048"/>
    </source>
</evidence>
<organism evidence="12 13">
    <name type="scientific">Pieris macdunnoughi</name>
    <dbReference type="NCBI Taxonomy" id="345717"/>
    <lineage>
        <taxon>Eukaryota</taxon>
        <taxon>Metazoa</taxon>
        <taxon>Ecdysozoa</taxon>
        <taxon>Arthropoda</taxon>
        <taxon>Hexapoda</taxon>
        <taxon>Insecta</taxon>
        <taxon>Pterygota</taxon>
        <taxon>Neoptera</taxon>
        <taxon>Endopterygota</taxon>
        <taxon>Lepidoptera</taxon>
        <taxon>Glossata</taxon>
        <taxon>Ditrysia</taxon>
        <taxon>Papilionoidea</taxon>
        <taxon>Pieridae</taxon>
        <taxon>Pierinae</taxon>
        <taxon>Pieris</taxon>
    </lineage>
</organism>
<dbReference type="UniPathway" id="UPA00606"/>
<evidence type="ECO:0000313" key="12">
    <source>
        <dbReference type="EMBL" id="CAF4908385.1"/>
    </source>
</evidence>
<dbReference type="GO" id="GO:0009116">
    <property type="term" value="P:nucleoside metabolic process"/>
    <property type="evidence" value="ECO:0007669"/>
    <property type="project" value="InterPro"/>
</dbReference>
<evidence type="ECO:0000256" key="2">
    <source>
        <dbReference type="ARBA" id="ARBA00006751"/>
    </source>
</evidence>
<dbReference type="InterPro" id="IPR035994">
    <property type="entry name" value="Nucleoside_phosphorylase_sf"/>
</dbReference>
<evidence type="ECO:0000256" key="10">
    <source>
        <dbReference type="ARBA" id="ARBA00031036"/>
    </source>
</evidence>
<comment type="catalytic activity">
    <reaction evidence="9">
        <text>guanosine + phosphate = alpha-D-ribose 1-phosphate + guanine</text>
        <dbReference type="Rhea" id="RHEA:13233"/>
        <dbReference type="ChEBI" id="CHEBI:16235"/>
        <dbReference type="ChEBI" id="CHEBI:16750"/>
        <dbReference type="ChEBI" id="CHEBI:43474"/>
        <dbReference type="ChEBI" id="CHEBI:57720"/>
        <dbReference type="EC" id="2.4.2.1"/>
    </reaction>
</comment>
<dbReference type="AlphaFoldDB" id="A0A821VHU8"/>
<reference evidence="12" key="1">
    <citation type="submission" date="2021-02" db="EMBL/GenBank/DDBJ databases">
        <authorList>
            <person name="Steward A R."/>
        </authorList>
    </citation>
    <scope>NUCLEOTIDE SEQUENCE</scope>
</reference>
<dbReference type="EMBL" id="CAJOBZ010000043">
    <property type="protein sequence ID" value="CAF4908385.1"/>
    <property type="molecule type" value="Genomic_DNA"/>
</dbReference>
<evidence type="ECO:0000313" key="13">
    <source>
        <dbReference type="Proteomes" id="UP000663880"/>
    </source>
</evidence>
<sequence>MVGVDAVGMSTVHEVITARHCDMKVFGLSLITNECITNYDVEAEANHEEVLDVGKMRQDLLREYISRLVNEFSKV</sequence>
<keyword evidence="4" id="KW-0328">Glycosyltransferase</keyword>
<dbReference type="Gene3D" id="3.40.50.1580">
    <property type="entry name" value="Nucleoside phosphorylase domain"/>
    <property type="match status" value="1"/>
</dbReference>
<dbReference type="GO" id="GO:0004731">
    <property type="term" value="F:purine-nucleoside phosphorylase activity"/>
    <property type="evidence" value="ECO:0007669"/>
    <property type="project" value="UniProtKB-EC"/>
</dbReference>
<dbReference type="Pfam" id="PF01048">
    <property type="entry name" value="PNP_UDP_1"/>
    <property type="match status" value="1"/>
</dbReference>